<evidence type="ECO:0000256" key="1">
    <source>
        <dbReference type="SAM" id="Phobius"/>
    </source>
</evidence>
<reference evidence="2 3" key="1">
    <citation type="submission" date="2023-06" db="EMBL/GenBank/DDBJ databases">
        <title>Parasedimentitalea psychrophila sp. nov., a psychrophilic bacterium isolated from deep-sea sediment.</title>
        <authorList>
            <person name="Li A."/>
        </authorList>
    </citation>
    <scope>NUCLEOTIDE SEQUENCE [LARGE SCALE GENOMIC DNA]</scope>
    <source>
        <strain evidence="2 3">QS115</strain>
    </source>
</reference>
<gene>
    <name evidence="2" type="ORF">QPJ95_01165</name>
</gene>
<feature type="transmembrane region" description="Helical" evidence="1">
    <location>
        <begin position="67"/>
        <end position="92"/>
    </location>
</feature>
<dbReference type="KEGG" id="ppso:QPJ95_01165"/>
<evidence type="ECO:0000313" key="2">
    <source>
        <dbReference type="EMBL" id="WIY25590.1"/>
    </source>
</evidence>
<proteinExistence type="predicted"/>
<keyword evidence="1" id="KW-1133">Transmembrane helix</keyword>
<keyword evidence="3" id="KW-1185">Reference proteome</keyword>
<protein>
    <recommendedName>
        <fullName evidence="4">Dihydroorotate dehydrogenase</fullName>
    </recommendedName>
</protein>
<dbReference type="RefSeq" id="WP_270918778.1">
    <property type="nucleotide sequence ID" value="NZ_CP127247.1"/>
</dbReference>
<name>A0A9Y2P7A1_9RHOB</name>
<dbReference type="Proteomes" id="UP001238334">
    <property type="component" value="Chromosome"/>
</dbReference>
<dbReference type="EMBL" id="CP127247">
    <property type="protein sequence ID" value="WIY25590.1"/>
    <property type="molecule type" value="Genomic_DNA"/>
</dbReference>
<evidence type="ECO:0008006" key="4">
    <source>
        <dbReference type="Google" id="ProtNLM"/>
    </source>
</evidence>
<evidence type="ECO:0000313" key="3">
    <source>
        <dbReference type="Proteomes" id="UP001238334"/>
    </source>
</evidence>
<dbReference type="AlphaFoldDB" id="A0A9Y2P7A1"/>
<keyword evidence="1" id="KW-0812">Transmembrane</keyword>
<keyword evidence="1" id="KW-0472">Membrane</keyword>
<organism evidence="2 3">
    <name type="scientific">Parasedimentitalea psychrophila</name>
    <dbReference type="NCBI Taxonomy" id="2997337"/>
    <lineage>
        <taxon>Bacteria</taxon>
        <taxon>Pseudomonadati</taxon>
        <taxon>Pseudomonadota</taxon>
        <taxon>Alphaproteobacteria</taxon>
        <taxon>Rhodobacterales</taxon>
        <taxon>Paracoccaceae</taxon>
        <taxon>Parasedimentitalea</taxon>
    </lineage>
</organism>
<accession>A0A9Y2P7A1</accession>
<sequence length="129" mass="13548">MADTEKANQALDDLFAAARETPVPLPKHLATAIMNDALVARAENLVPAPKQNRQSRTRLRAGAWRQLMIAIGGLPALGGLAAACAVGVWVGLAPPSFLPDPAQLVGYSNSTSVPYTSYDLAVVLGEEVQ</sequence>